<gene>
    <name evidence="9" type="ORF">SAMN04488055_2582</name>
</gene>
<keyword evidence="3 7" id="KW-0479">Metal-binding</keyword>
<evidence type="ECO:0000256" key="2">
    <source>
        <dbReference type="ARBA" id="ARBA00022617"/>
    </source>
</evidence>
<organism evidence="9 10">
    <name type="scientific">Chitinophaga niabensis</name>
    <dbReference type="NCBI Taxonomy" id="536979"/>
    <lineage>
        <taxon>Bacteria</taxon>
        <taxon>Pseudomonadati</taxon>
        <taxon>Bacteroidota</taxon>
        <taxon>Chitinophagia</taxon>
        <taxon>Chitinophagales</taxon>
        <taxon>Chitinophagaceae</taxon>
        <taxon>Chitinophaga</taxon>
    </lineage>
</organism>
<dbReference type="Proteomes" id="UP000185003">
    <property type="component" value="Unassembled WGS sequence"/>
</dbReference>
<dbReference type="InterPro" id="IPR038352">
    <property type="entry name" value="Imelysin_sf"/>
</dbReference>
<evidence type="ECO:0000256" key="1">
    <source>
        <dbReference type="ARBA" id="ARBA00004196"/>
    </source>
</evidence>
<evidence type="ECO:0000313" key="9">
    <source>
        <dbReference type="EMBL" id="SIO02612.1"/>
    </source>
</evidence>
<dbReference type="EMBL" id="FSRA01000001">
    <property type="protein sequence ID" value="SIO02612.1"/>
    <property type="molecule type" value="Genomic_DNA"/>
</dbReference>
<dbReference type="PROSITE" id="PS51007">
    <property type="entry name" value="CYTC"/>
    <property type="match status" value="2"/>
</dbReference>
<proteinExistence type="predicted"/>
<name>A0A1N6G5D2_9BACT</name>
<dbReference type="GO" id="GO:0030313">
    <property type="term" value="C:cell envelope"/>
    <property type="evidence" value="ECO:0007669"/>
    <property type="project" value="UniProtKB-SubCell"/>
</dbReference>
<feature type="domain" description="Cytochrome c" evidence="8">
    <location>
        <begin position="471"/>
        <end position="613"/>
    </location>
</feature>
<dbReference type="PANTHER" id="PTHR30600:SF10">
    <property type="entry name" value="BLL6722 PROTEIN"/>
    <property type="match status" value="1"/>
</dbReference>
<dbReference type="Gene3D" id="1.20.1420.20">
    <property type="entry name" value="M75 peptidase, HXXE motif"/>
    <property type="match status" value="1"/>
</dbReference>
<evidence type="ECO:0000256" key="5">
    <source>
        <dbReference type="ARBA" id="ARBA00023002"/>
    </source>
</evidence>
<reference evidence="9 10" key="1">
    <citation type="submission" date="2016-11" db="EMBL/GenBank/DDBJ databases">
        <authorList>
            <person name="Jaros S."/>
            <person name="Januszkiewicz K."/>
            <person name="Wedrychowicz H."/>
        </authorList>
    </citation>
    <scope>NUCLEOTIDE SEQUENCE [LARGE SCALE GENOMIC DNA]</scope>
    <source>
        <strain evidence="9 10">DSM 24787</strain>
    </source>
</reference>
<dbReference type="Gene3D" id="1.10.760.10">
    <property type="entry name" value="Cytochrome c-like domain"/>
    <property type="match status" value="2"/>
</dbReference>
<evidence type="ECO:0000256" key="3">
    <source>
        <dbReference type="ARBA" id="ARBA00022723"/>
    </source>
</evidence>
<dbReference type="SUPFAM" id="SSF46626">
    <property type="entry name" value="Cytochrome c"/>
    <property type="match status" value="2"/>
</dbReference>
<evidence type="ECO:0000256" key="6">
    <source>
        <dbReference type="ARBA" id="ARBA00023004"/>
    </source>
</evidence>
<dbReference type="GO" id="GO:0046872">
    <property type="term" value="F:metal ion binding"/>
    <property type="evidence" value="ECO:0007669"/>
    <property type="project" value="UniProtKB-KW"/>
</dbReference>
<dbReference type="PANTHER" id="PTHR30600">
    <property type="entry name" value="CYTOCHROME C PEROXIDASE-RELATED"/>
    <property type="match status" value="1"/>
</dbReference>
<sequence>MSLTNATGPSIGVEPMVQYFRSGAKDFAASTLTLQSTINLLRKDDTTSVATARTQLKACRLQYKKIEFFLEYFFKTSSLIYNTPAKAEIEEPYMEYNEPVGMQVMEALLYEEDVIANKAALLEQVNVIRSSAEDLLSLLYGFTADDKQVLESVRIELIRVYTLGITGFDAPLLKSGITESYEALNAVKVVLAPYLDKRAPYADSVIYYLDKSLWFLEAGKDFDAFDRLRFLRQYALPLQRTLGYMIRDMQLVLNTTGGVLNYSAEHLFSKDAINIDAFPAAGNEKFKSVETFPLSGIAATPALYKFNSPDAFSSTTATVNGALISLGKKLFHETALSGNNKISCATCHRPEKHFTDGLATSVAFDGHSHVRRNAPSLFYAGFQYGQFWEGRIKSLEEQALDVVHNPFEMNGDAAKVLQLPAYTVLFKQVFPDSTVTAEKVAVAIAAFVRSLNPRNSSFDQYITGDTTALSAAQVRGFNLFMGKAQCGTCHFAPLFNGLVPPLYNLTELEVLGTPKNEDLARPLADTDKGRYDVLNISFYEQAFKTPTVRNVSATGPYMHNGAFTTLENVVEFYNKGGGSGIGLETPAQTLSAAPLQLTKQEVADVTGFMRALEDKLP</sequence>
<keyword evidence="10" id="KW-1185">Reference proteome</keyword>
<comment type="subcellular location">
    <subcellularLocation>
        <location evidence="1">Cell envelope</location>
    </subcellularLocation>
</comment>
<evidence type="ECO:0000313" key="10">
    <source>
        <dbReference type="Proteomes" id="UP000185003"/>
    </source>
</evidence>
<keyword evidence="5" id="KW-0560">Oxidoreductase</keyword>
<evidence type="ECO:0000259" key="8">
    <source>
        <dbReference type="PROSITE" id="PS51007"/>
    </source>
</evidence>
<keyword evidence="9" id="KW-0575">Peroxidase</keyword>
<dbReference type="Pfam" id="PF03150">
    <property type="entry name" value="CCP_MauG"/>
    <property type="match status" value="1"/>
</dbReference>
<dbReference type="STRING" id="536979.SAMN04488055_2582"/>
<dbReference type="InterPro" id="IPR036909">
    <property type="entry name" value="Cyt_c-like_dom_sf"/>
</dbReference>
<keyword evidence="4" id="KW-0732">Signal</keyword>
<protein>
    <submittedName>
        <fullName evidence="9">Cytochrome c peroxidase</fullName>
    </submittedName>
</protein>
<keyword evidence="2 7" id="KW-0349">Heme</keyword>
<evidence type="ECO:0000256" key="4">
    <source>
        <dbReference type="ARBA" id="ARBA00022729"/>
    </source>
</evidence>
<accession>A0A1N6G5D2</accession>
<dbReference type="InterPro" id="IPR004852">
    <property type="entry name" value="Di-haem_cyt_c_peroxidsae"/>
</dbReference>
<feature type="domain" description="Cytochrome c" evidence="8">
    <location>
        <begin position="322"/>
        <end position="452"/>
    </location>
</feature>
<evidence type="ECO:0000256" key="7">
    <source>
        <dbReference type="PROSITE-ProRule" id="PRU00433"/>
    </source>
</evidence>
<dbReference type="GO" id="GO:0020037">
    <property type="term" value="F:heme binding"/>
    <property type="evidence" value="ECO:0007669"/>
    <property type="project" value="InterPro"/>
</dbReference>
<dbReference type="GO" id="GO:0004130">
    <property type="term" value="F:cytochrome-c peroxidase activity"/>
    <property type="evidence" value="ECO:0007669"/>
    <property type="project" value="TreeGrafter"/>
</dbReference>
<dbReference type="AlphaFoldDB" id="A0A1N6G5D2"/>
<keyword evidence="6 7" id="KW-0408">Iron</keyword>
<dbReference type="InterPro" id="IPR009056">
    <property type="entry name" value="Cyt_c-like_dom"/>
</dbReference>
<dbReference type="GO" id="GO:0009055">
    <property type="term" value="F:electron transfer activity"/>
    <property type="evidence" value="ECO:0007669"/>
    <property type="project" value="InterPro"/>
</dbReference>
<dbReference type="InterPro" id="IPR051395">
    <property type="entry name" value="Cytochrome_c_Peroxidase/MauG"/>
</dbReference>